<feature type="region of interest" description="Disordered" evidence="6">
    <location>
        <begin position="1"/>
        <end position="95"/>
    </location>
</feature>
<evidence type="ECO:0000256" key="4">
    <source>
        <dbReference type="ARBA" id="ARBA00022989"/>
    </source>
</evidence>
<comment type="similarity">
    <text evidence="2">Belongs to the TMEM200 family.</text>
</comment>
<comment type="subcellular location">
    <subcellularLocation>
        <location evidence="1">Membrane</location>
        <topology evidence="1">Multi-pass membrane protein</topology>
    </subcellularLocation>
</comment>
<accession>T1JT84</accession>
<feature type="transmembrane region" description="Helical" evidence="7">
    <location>
        <begin position="166"/>
        <end position="187"/>
    </location>
</feature>
<feature type="compositionally biased region" description="Polar residues" evidence="6">
    <location>
        <begin position="10"/>
        <end position="19"/>
    </location>
</feature>
<sequence>MSAAVIGRQLRQQATTGRTSGPLVPPQAPGKGRPRTPSHAPTSGRPYSPAPASMTGTSGERYNVIPGAGGGGGGPGASHLNYPSSHSGLYGEKERNKGEEPKLQCTWHCFCVALKALSGGLVLFVAGTIMSVVGFVADANHNSTQTLSNDTVIETPLPSVFRNLTFAGPVIMGLGGIVIVAALVLTFEVRDTLGVKVVPAKPSPRTAPPGNSALPTLTNDSNTLYPTKDSKGEVGASKKPSTKSTSNLVLDQRKEAIPSIASTMSPENRVSNQSIEASAAKKLTLDIGHSMNQRGSTQTGKEQLKGPSISTAPMTNGKHPNGDPLNNQLQQQHHHLSVRNGSSGATRGKVKLDPSSLTIPFDILSDLGPVTGSFHRQRLGDTETAFNGLLPLDDPLIMDSSRSRVQGSKDNK</sequence>
<feature type="region of interest" description="Disordered" evidence="6">
    <location>
        <begin position="198"/>
        <end position="251"/>
    </location>
</feature>
<evidence type="ECO:0000256" key="5">
    <source>
        <dbReference type="ARBA" id="ARBA00023136"/>
    </source>
</evidence>
<keyword evidence="9" id="KW-1185">Reference proteome</keyword>
<feature type="transmembrane region" description="Helical" evidence="7">
    <location>
        <begin position="112"/>
        <end position="137"/>
    </location>
</feature>
<protein>
    <submittedName>
        <fullName evidence="8">Uncharacterized protein</fullName>
    </submittedName>
</protein>
<proteinExistence type="inferred from homology"/>
<dbReference type="HOGENOM" id="CLU_667866_0_0_1"/>
<name>T1JT84_TETUR</name>
<evidence type="ECO:0000313" key="9">
    <source>
        <dbReference type="Proteomes" id="UP000015104"/>
    </source>
</evidence>
<feature type="compositionally biased region" description="Gly residues" evidence="6">
    <location>
        <begin position="67"/>
        <end position="76"/>
    </location>
</feature>
<feature type="region of interest" description="Disordered" evidence="6">
    <location>
        <begin position="290"/>
        <end position="353"/>
    </location>
</feature>
<reference evidence="8" key="2">
    <citation type="submission" date="2015-06" db="UniProtKB">
        <authorList>
            <consortium name="EnsemblMetazoa"/>
        </authorList>
    </citation>
    <scope>IDENTIFICATION</scope>
</reference>
<dbReference type="PANTHER" id="PTHR31815:SF1">
    <property type="entry name" value="TRANSMEMBRANE PROTEIN 200C"/>
    <property type="match status" value="1"/>
</dbReference>
<evidence type="ECO:0000313" key="8">
    <source>
        <dbReference type="EnsemblMetazoa" id="tetur01g13210.1"/>
    </source>
</evidence>
<dbReference type="EMBL" id="CAEY01000474">
    <property type="status" value="NOT_ANNOTATED_CDS"/>
    <property type="molecule type" value="Genomic_DNA"/>
</dbReference>
<reference evidence="9" key="1">
    <citation type="submission" date="2011-08" db="EMBL/GenBank/DDBJ databases">
        <authorList>
            <person name="Rombauts S."/>
        </authorList>
    </citation>
    <scope>NUCLEOTIDE SEQUENCE</scope>
    <source>
        <strain evidence="9">London</strain>
    </source>
</reference>
<dbReference type="InterPro" id="IPR018787">
    <property type="entry name" value="DUF2371_TMEM200"/>
</dbReference>
<dbReference type="PANTHER" id="PTHR31815">
    <property type="entry name" value="AGAP005329-PA"/>
    <property type="match status" value="1"/>
</dbReference>
<evidence type="ECO:0000256" key="7">
    <source>
        <dbReference type="SAM" id="Phobius"/>
    </source>
</evidence>
<evidence type="ECO:0000256" key="3">
    <source>
        <dbReference type="ARBA" id="ARBA00022692"/>
    </source>
</evidence>
<feature type="region of interest" description="Disordered" evidence="6">
    <location>
        <begin position="390"/>
        <end position="412"/>
    </location>
</feature>
<dbReference type="EnsemblMetazoa" id="tetur01g13210.1">
    <property type="protein sequence ID" value="tetur01g13210.1"/>
    <property type="gene ID" value="tetur01g13210"/>
</dbReference>
<evidence type="ECO:0000256" key="2">
    <source>
        <dbReference type="ARBA" id="ARBA00005308"/>
    </source>
</evidence>
<keyword evidence="4 7" id="KW-1133">Transmembrane helix</keyword>
<keyword evidence="3 7" id="KW-0812">Transmembrane</keyword>
<feature type="compositionally biased region" description="Polar residues" evidence="6">
    <location>
        <begin position="213"/>
        <end position="225"/>
    </location>
</feature>
<evidence type="ECO:0000256" key="6">
    <source>
        <dbReference type="SAM" id="MobiDB-lite"/>
    </source>
</evidence>
<feature type="compositionally biased region" description="Polar residues" evidence="6">
    <location>
        <begin position="290"/>
        <end position="301"/>
    </location>
</feature>
<dbReference type="Proteomes" id="UP000015104">
    <property type="component" value="Unassembled WGS sequence"/>
</dbReference>
<evidence type="ECO:0000256" key="1">
    <source>
        <dbReference type="ARBA" id="ARBA00004141"/>
    </source>
</evidence>
<dbReference type="eggNOG" id="KOG4823">
    <property type="taxonomic scope" value="Eukaryota"/>
</dbReference>
<dbReference type="AlphaFoldDB" id="T1JT84"/>
<organism evidence="8 9">
    <name type="scientific">Tetranychus urticae</name>
    <name type="common">Two-spotted spider mite</name>
    <dbReference type="NCBI Taxonomy" id="32264"/>
    <lineage>
        <taxon>Eukaryota</taxon>
        <taxon>Metazoa</taxon>
        <taxon>Ecdysozoa</taxon>
        <taxon>Arthropoda</taxon>
        <taxon>Chelicerata</taxon>
        <taxon>Arachnida</taxon>
        <taxon>Acari</taxon>
        <taxon>Acariformes</taxon>
        <taxon>Trombidiformes</taxon>
        <taxon>Prostigmata</taxon>
        <taxon>Eleutherengona</taxon>
        <taxon>Raphignathae</taxon>
        <taxon>Tetranychoidea</taxon>
        <taxon>Tetranychidae</taxon>
        <taxon>Tetranychus</taxon>
    </lineage>
</organism>
<keyword evidence="5 7" id="KW-0472">Membrane</keyword>
<dbReference type="GO" id="GO:0016020">
    <property type="term" value="C:membrane"/>
    <property type="evidence" value="ECO:0007669"/>
    <property type="project" value="UniProtKB-SubCell"/>
</dbReference>
<dbReference type="STRING" id="32264.T1JT84"/>